<accession>A0A0L0D7R9</accession>
<dbReference type="InterPro" id="IPR005301">
    <property type="entry name" value="MOB_kinase_act_fam"/>
</dbReference>
<evidence type="ECO:0000313" key="1">
    <source>
        <dbReference type="EMBL" id="KNC47353.1"/>
    </source>
</evidence>
<dbReference type="OrthoDB" id="8170117at2759"/>
<dbReference type="AlphaFoldDB" id="A0A0L0D7R9"/>
<dbReference type="RefSeq" id="XP_013759691.1">
    <property type="nucleotide sequence ID" value="XM_013904237.1"/>
</dbReference>
<name>A0A0L0D7R9_THETB</name>
<proteinExistence type="predicted"/>
<dbReference type="GeneID" id="25563360"/>
<dbReference type="InterPro" id="IPR036703">
    <property type="entry name" value="MOB_kinase_act_sf"/>
</dbReference>
<evidence type="ECO:0000313" key="2">
    <source>
        <dbReference type="Proteomes" id="UP000054408"/>
    </source>
</evidence>
<keyword evidence="2" id="KW-1185">Reference proteome</keyword>
<dbReference type="STRING" id="461836.A0A0L0D7R9"/>
<dbReference type="EMBL" id="GL349446">
    <property type="protein sequence ID" value="KNC47353.1"/>
    <property type="molecule type" value="Genomic_DNA"/>
</dbReference>
<dbReference type="eggNOG" id="KOG0440">
    <property type="taxonomic scope" value="Eukaryota"/>
</dbReference>
<reference evidence="1 2" key="1">
    <citation type="submission" date="2010-05" db="EMBL/GenBank/DDBJ databases">
        <title>The Genome Sequence of Thecamonas trahens ATCC 50062.</title>
        <authorList>
            <consortium name="The Broad Institute Genome Sequencing Platform"/>
            <person name="Russ C."/>
            <person name="Cuomo C."/>
            <person name="Shea T."/>
            <person name="Young S.K."/>
            <person name="Zeng Q."/>
            <person name="Koehrsen M."/>
            <person name="Haas B."/>
            <person name="Borodovsky M."/>
            <person name="Guigo R."/>
            <person name="Alvarado L."/>
            <person name="Berlin A."/>
            <person name="Bochicchio J."/>
            <person name="Borenstein D."/>
            <person name="Chapman S."/>
            <person name="Chen Z."/>
            <person name="Freedman E."/>
            <person name="Gellesch M."/>
            <person name="Goldberg J."/>
            <person name="Griggs A."/>
            <person name="Gujja S."/>
            <person name="Heilman E."/>
            <person name="Heiman D."/>
            <person name="Hepburn T."/>
            <person name="Howarth C."/>
            <person name="Jen D."/>
            <person name="Larson L."/>
            <person name="Mehta T."/>
            <person name="Park D."/>
            <person name="Pearson M."/>
            <person name="Roberts A."/>
            <person name="Saif S."/>
            <person name="Shenoy N."/>
            <person name="Sisk P."/>
            <person name="Stolte C."/>
            <person name="Sykes S."/>
            <person name="Thomson T."/>
            <person name="Walk T."/>
            <person name="White J."/>
            <person name="Yandava C."/>
            <person name="Burger G."/>
            <person name="Gray M.W."/>
            <person name="Holland P.W.H."/>
            <person name="King N."/>
            <person name="Lang F.B.F."/>
            <person name="Roger A.J."/>
            <person name="Ruiz-Trillo I."/>
            <person name="Lander E."/>
            <person name="Nusbaum C."/>
        </authorList>
    </citation>
    <scope>NUCLEOTIDE SEQUENCE [LARGE SCALE GENOMIC DNA]</scope>
    <source>
        <strain evidence="1 2">ATCC 50062</strain>
    </source>
</reference>
<organism evidence="1 2">
    <name type="scientific">Thecamonas trahens ATCC 50062</name>
    <dbReference type="NCBI Taxonomy" id="461836"/>
    <lineage>
        <taxon>Eukaryota</taxon>
        <taxon>Apusozoa</taxon>
        <taxon>Apusomonadida</taxon>
        <taxon>Apusomonadidae</taxon>
        <taxon>Thecamonas</taxon>
    </lineage>
</organism>
<sequence length="208" mass="24036">MSFLRYPRQSIKVNKKKDGATPFKFATLVSSRLNVDLLVELPEGEDLNEWLAINTYDFFTHVKVLYGTLSHSCTDVTCPVMSAANWDYLWADGVKIKKPIKVTAPQYCTYLFEWIQGMIESESKFPTRDDAEFSSSFRKKVVLPSFKRLSRVYAHMYYSHKDRMRELGLIECLDTSFAHFMAFVNRYELITAKKDLAPLTPLLEASES</sequence>
<protein>
    <submittedName>
        <fullName evidence="1">Hypothetcal protein</fullName>
    </submittedName>
</protein>
<dbReference type="PANTHER" id="PTHR22599">
    <property type="entry name" value="MPS ONE BINDER KINASE ACTIVATOR-LIKE MOB"/>
    <property type="match status" value="1"/>
</dbReference>
<dbReference type="SUPFAM" id="SSF101152">
    <property type="entry name" value="Mob1/phocein"/>
    <property type="match status" value="1"/>
</dbReference>
<dbReference type="Proteomes" id="UP000054408">
    <property type="component" value="Unassembled WGS sequence"/>
</dbReference>
<dbReference type="SMART" id="SM01388">
    <property type="entry name" value="Mob1_phocein"/>
    <property type="match status" value="1"/>
</dbReference>
<dbReference type="Gene3D" id="1.20.140.30">
    <property type="entry name" value="MOB kinase activator"/>
    <property type="match status" value="1"/>
</dbReference>
<dbReference type="Pfam" id="PF03637">
    <property type="entry name" value="Mob1_phocein"/>
    <property type="match status" value="1"/>
</dbReference>
<gene>
    <name evidence="1" type="ORF">AMSG_03787</name>
</gene>